<name>A0A9P4UI79_9PEZI</name>
<evidence type="ECO:0000256" key="1">
    <source>
        <dbReference type="SAM" id="MobiDB-lite"/>
    </source>
</evidence>
<feature type="chain" id="PRO_5040415508" evidence="2">
    <location>
        <begin position="18"/>
        <end position="623"/>
    </location>
</feature>
<feature type="compositionally biased region" description="Low complexity" evidence="1">
    <location>
        <begin position="414"/>
        <end position="440"/>
    </location>
</feature>
<dbReference type="AlphaFoldDB" id="A0A9P4UI79"/>
<evidence type="ECO:0000256" key="2">
    <source>
        <dbReference type="SAM" id="SignalP"/>
    </source>
</evidence>
<evidence type="ECO:0000313" key="3">
    <source>
        <dbReference type="EMBL" id="KAF2716562.1"/>
    </source>
</evidence>
<keyword evidence="2" id="KW-0732">Signal</keyword>
<proteinExistence type="predicted"/>
<dbReference type="Pfam" id="PF22352">
    <property type="entry name" value="K319L-like_PKD"/>
    <property type="match status" value="1"/>
</dbReference>
<reference evidence="3" key="1">
    <citation type="journal article" date="2020" name="Stud. Mycol.">
        <title>101 Dothideomycetes genomes: a test case for predicting lifestyles and emergence of pathogens.</title>
        <authorList>
            <person name="Haridas S."/>
            <person name="Albert R."/>
            <person name="Binder M."/>
            <person name="Bloem J."/>
            <person name="Labutti K."/>
            <person name="Salamov A."/>
            <person name="Andreopoulos B."/>
            <person name="Baker S."/>
            <person name="Barry K."/>
            <person name="Bills G."/>
            <person name="Bluhm B."/>
            <person name="Cannon C."/>
            <person name="Castanera R."/>
            <person name="Culley D."/>
            <person name="Daum C."/>
            <person name="Ezra D."/>
            <person name="Gonzalez J."/>
            <person name="Henrissat B."/>
            <person name="Kuo A."/>
            <person name="Liang C."/>
            <person name="Lipzen A."/>
            <person name="Lutzoni F."/>
            <person name="Magnuson J."/>
            <person name="Mondo S."/>
            <person name="Nolan M."/>
            <person name="Ohm R."/>
            <person name="Pangilinan J."/>
            <person name="Park H.-J."/>
            <person name="Ramirez L."/>
            <person name="Alfaro M."/>
            <person name="Sun H."/>
            <person name="Tritt A."/>
            <person name="Yoshinaga Y."/>
            <person name="Zwiers L.-H."/>
            <person name="Turgeon B."/>
            <person name="Goodwin S."/>
            <person name="Spatafora J."/>
            <person name="Crous P."/>
            <person name="Grigoriev I."/>
        </authorList>
    </citation>
    <scope>NUCLEOTIDE SEQUENCE</scope>
    <source>
        <strain evidence="3">CBS 116435</strain>
    </source>
</reference>
<dbReference type="OrthoDB" id="2129641at2759"/>
<keyword evidence="4" id="KW-1185">Reference proteome</keyword>
<sequence length="623" mass="65399">MFVLLALLTCLCNVIYAATVPFNIDGALERYAQRDFANMSQKLTDGSASASSQEYNSGGTMVVNGMSITVPKNLQVQFPAAWVPWKTVAGGSFTGNEVSVVGNVVDGKAIAGMVNIGQFLLETNSGIISGLDFNGLITMDNGQKIRINDPNGVYSAGYKLRPEFTADDVSPSITAYSGFPMCVPRSANDPKCPSSNRPAGQTVFAASDPLTMAPFKVGDYIVYSGVMASGEVICYNIVAEGVQITTSGMPPYIRMEDAIVGVVDTQDRANVEFADTRFIGYTSDGAVSLQILRMEVDPCTGEVNEVSIGSATPVAGATRNKFTFRASGANPQKYTREYMIRASTGTKETNSGQITAGEYVQPVTEWVFPEELDGGRVPAKLDFSNMLSLRDGLGPDADGNIWGPLNPWPDTTAPTAKVCSTTPTTPTTSPSATSSAVPAADAGPDQQTRPGVFPTGDLSYNWTQIEGPAIALKNAGTASPSFQAPTITANTTYTFRLDVKSALNPTAISNDTVSIISSLKNVDSVVIDSFTWTSQKSGTGSVTAHSNAVDGSVKTMNLFLNNPNAGTAIAMISAGGGKFTADILKTKQPSNGITVVSSLGGRASLTTLTAKRKRSGGAVLDFS</sequence>
<organism evidence="3 4">
    <name type="scientific">Polychaeton citri CBS 116435</name>
    <dbReference type="NCBI Taxonomy" id="1314669"/>
    <lineage>
        <taxon>Eukaryota</taxon>
        <taxon>Fungi</taxon>
        <taxon>Dikarya</taxon>
        <taxon>Ascomycota</taxon>
        <taxon>Pezizomycotina</taxon>
        <taxon>Dothideomycetes</taxon>
        <taxon>Dothideomycetidae</taxon>
        <taxon>Capnodiales</taxon>
        <taxon>Capnodiaceae</taxon>
        <taxon>Polychaeton</taxon>
    </lineage>
</organism>
<accession>A0A9P4UI79</accession>
<dbReference type="EMBL" id="MU003869">
    <property type="protein sequence ID" value="KAF2716562.1"/>
    <property type="molecule type" value="Genomic_DNA"/>
</dbReference>
<dbReference type="Proteomes" id="UP000799441">
    <property type="component" value="Unassembled WGS sequence"/>
</dbReference>
<comment type="caution">
    <text evidence="3">The sequence shown here is derived from an EMBL/GenBank/DDBJ whole genome shotgun (WGS) entry which is preliminary data.</text>
</comment>
<feature type="signal peptide" evidence="2">
    <location>
        <begin position="1"/>
        <end position="17"/>
    </location>
</feature>
<evidence type="ECO:0000313" key="4">
    <source>
        <dbReference type="Proteomes" id="UP000799441"/>
    </source>
</evidence>
<dbReference type="Gene3D" id="2.60.40.3010">
    <property type="match status" value="1"/>
</dbReference>
<feature type="region of interest" description="Disordered" evidence="1">
    <location>
        <begin position="414"/>
        <end position="447"/>
    </location>
</feature>
<gene>
    <name evidence="3" type="ORF">K431DRAFT_298558</name>
</gene>
<protein>
    <submittedName>
        <fullName evidence="3">Uncharacterized protein</fullName>
    </submittedName>
</protein>